<accession>A0A0R3QF85</accession>
<evidence type="ECO:0000313" key="3">
    <source>
        <dbReference type="WBParaSite" id="BTMF_0000502901-mRNA-1"/>
    </source>
</evidence>
<dbReference type="STRING" id="42155.A0A0R3QF85"/>
<dbReference type="WBParaSite" id="BTMF_0000502901-mRNA-1">
    <property type="protein sequence ID" value="BTMF_0000502901-mRNA-1"/>
    <property type="gene ID" value="BTMF_0000502901"/>
</dbReference>
<dbReference type="Gene3D" id="2.60.40.10">
    <property type="entry name" value="Immunoglobulins"/>
    <property type="match status" value="1"/>
</dbReference>
<dbReference type="Proteomes" id="UP000280834">
    <property type="component" value="Unassembled WGS sequence"/>
</dbReference>
<proteinExistence type="predicted"/>
<organism evidence="3">
    <name type="scientific">Brugia timori</name>
    <dbReference type="NCBI Taxonomy" id="42155"/>
    <lineage>
        <taxon>Eukaryota</taxon>
        <taxon>Metazoa</taxon>
        <taxon>Ecdysozoa</taxon>
        <taxon>Nematoda</taxon>
        <taxon>Chromadorea</taxon>
        <taxon>Rhabditida</taxon>
        <taxon>Spirurina</taxon>
        <taxon>Spiruromorpha</taxon>
        <taxon>Filarioidea</taxon>
        <taxon>Onchocercidae</taxon>
        <taxon>Brugia</taxon>
    </lineage>
</organism>
<evidence type="ECO:0000313" key="2">
    <source>
        <dbReference type="Proteomes" id="UP000280834"/>
    </source>
</evidence>
<dbReference type="CDD" id="cd00063">
    <property type="entry name" value="FN3"/>
    <property type="match status" value="1"/>
</dbReference>
<evidence type="ECO:0000313" key="1">
    <source>
        <dbReference type="EMBL" id="VDO16541.1"/>
    </source>
</evidence>
<dbReference type="SUPFAM" id="SSF49265">
    <property type="entry name" value="Fibronectin type III"/>
    <property type="match status" value="1"/>
</dbReference>
<dbReference type="InterPro" id="IPR013783">
    <property type="entry name" value="Ig-like_fold"/>
</dbReference>
<protein>
    <submittedName>
        <fullName evidence="3">Fibronectin type-III domain-containing protein</fullName>
    </submittedName>
</protein>
<dbReference type="EMBL" id="UZAG01004217">
    <property type="protein sequence ID" value="VDO16541.1"/>
    <property type="molecule type" value="Genomic_DNA"/>
</dbReference>
<reference evidence="3" key="1">
    <citation type="submission" date="2017-02" db="UniProtKB">
        <authorList>
            <consortium name="WormBaseParasite"/>
        </authorList>
    </citation>
    <scope>IDENTIFICATION</scope>
</reference>
<reference evidence="1 2" key="2">
    <citation type="submission" date="2018-11" db="EMBL/GenBank/DDBJ databases">
        <authorList>
            <consortium name="Pathogen Informatics"/>
        </authorList>
    </citation>
    <scope>NUCLEOTIDE SEQUENCE [LARGE SCALE GENOMIC DNA]</scope>
</reference>
<dbReference type="InterPro" id="IPR036116">
    <property type="entry name" value="FN3_sf"/>
</dbReference>
<name>A0A0R3QF85_9BILA</name>
<keyword evidence="2" id="KW-1185">Reference proteome</keyword>
<gene>
    <name evidence="1" type="ORF">BTMF_LOCUS4315</name>
</gene>
<dbReference type="AlphaFoldDB" id="A0A0R3QF85"/>
<sequence length="93" mass="10976">MEYNLRLKHTWEMISHQPFRRVIYDNNKAIKKSMISITEKDEDRLYYKIDGSLEPDTEYVFRMRAVYPDGPGVFSDACITKTLPDGLCLHVFI</sequence>
<dbReference type="InterPro" id="IPR003961">
    <property type="entry name" value="FN3_dom"/>
</dbReference>